<keyword evidence="2" id="KW-1185">Reference proteome</keyword>
<organism evidence="1 2">
    <name type="scientific">Salinadaptatus halalkaliphilus</name>
    <dbReference type="NCBI Taxonomy" id="2419781"/>
    <lineage>
        <taxon>Archaea</taxon>
        <taxon>Methanobacteriati</taxon>
        <taxon>Methanobacteriota</taxon>
        <taxon>Stenosarchaea group</taxon>
        <taxon>Halobacteria</taxon>
        <taxon>Halobacteriales</taxon>
        <taxon>Natrialbaceae</taxon>
        <taxon>Salinadaptatus</taxon>
    </lineage>
</organism>
<dbReference type="AlphaFoldDB" id="A0A4S3THH4"/>
<dbReference type="RefSeq" id="WP_141466215.1">
    <property type="nucleotide sequence ID" value="NZ_RBZW01000066.1"/>
</dbReference>
<evidence type="ECO:0000313" key="1">
    <source>
        <dbReference type="EMBL" id="THE63371.1"/>
    </source>
</evidence>
<proteinExistence type="predicted"/>
<comment type="caution">
    <text evidence="1">The sequence shown here is derived from an EMBL/GenBank/DDBJ whole genome shotgun (WGS) entry which is preliminary data.</text>
</comment>
<sequence>MILLVVGADRVDAGKTTFSVGLLERTGARGYKPRAGNDFWFDHDDCQRALSAGRLYGKDAKRLATAEGRGREPERLNPVHRLWRPSPGGGSGLLGRDDREFLVDRIGRPTPGNGTGAADVRGTEHDGAYTFVRNATVDIPDSVADRLPLEDAIAVETVEQLNELAAERYVPAFESLAAEIESTDVAVVESYSDIAQPLQSLEPAAIAAVAAVEPGRVRIYPGDRYGRACEIASSSPKDGALEKRVPTVLEYLDPIKRVQLPPLASDARHNPTAIARAYEEAYDALLETAAQSARV</sequence>
<name>A0A4S3THH4_9EURY</name>
<reference evidence="1 2" key="1">
    <citation type="submission" date="2018-10" db="EMBL/GenBank/DDBJ databases">
        <title>Natronolimnobius sp. XQ-INN 246 isolated from Inner Mongolia Autonomous Region of China.</title>
        <authorList>
            <person name="Xue Q."/>
        </authorList>
    </citation>
    <scope>NUCLEOTIDE SEQUENCE [LARGE SCALE GENOMIC DNA]</scope>
    <source>
        <strain evidence="1 2">XQ-INN 246</strain>
    </source>
</reference>
<dbReference type="EMBL" id="RBZW01000066">
    <property type="protein sequence ID" value="THE63371.1"/>
    <property type="molecule type" value="Genomic_DNA"/>
</dbReference>
<evidence type="ECO:0000313" key="2">
    <source>
        <dbReference type="Proteomes" id="UP000318864"/>
    </source>
</evidence>
<gene>
    <name evidence="1" type="ORF">D8Y22_18940</name>
</gene>
<dbReference type="OrthoDB" id="39107at2157"/>
<dbReference type="Proteomes" id="UP000318864">
    <property type="component" value="Unassembled WGS sequence"/>
</dbReference>
<protein>
    <submittedName>
        <fullName evidence="1">ATPase</fullName>
    </submittedName>
</protein>
<accession>A0A4S3THH4</accession>